<dbReference type="EMBL" id="KB705621">
    <property type="protein sequence ID" value="EMR71590.1"/>
    <property type="molecule type" value="Genomic_DNA"/>
</dbReference>
<protein>
    <submittedName>
        <fullName evidence="2">Uncharacterized protein</fullName>
    </submittedName>
</protein>
<dbReference type="OrthoDB" id="5105325at2759"/>
<dbReference type="eggNOG" id="ENOG502RKEX">
    <property type="taxonomic scope" value="Eukaryota"/>
</dbReference>
<reference evidence="3" key="1">
    <citation type="journal article" date="2013" name="Genome Announc.">
        <title>Draft genome sequence of the grapevine dieback fungus Eutypa lata UCR-EL1.</title>
        <authorList>
            <person name="Blanco-Ulate B."/>
            <person name="Rolshausen P.E."/>
            <person name="Cantu D."/>
        </authorList>
    </citation>
    <scope>NUCLEOTIDE SEQUENCE [LARGE SCALE GENOMIC DNA]</scope>
    <source>
        <strain evidence="3">UCR-EL1</strain>
    </source>
</reference>
<feature type="compositionally biased region" description="Low complexity" evidence="1">
    <location>
        <begin position="47"/>
        <end position="61"/>
    </location>
</feature>
<dbReference type="AlphaFoldDB" id="M7TY58"/>
<keyword evidence="3" id="KW-1185">Reference proteome</keyword>
<dbReference type="Proteomes" id="UP000012174">
    <property type="component" value="Unassembled WGS sequence"/>
</dbReference>
<evidence type="ECO:0000313" key="3">
    <source>
        <dbReference type="Proteomes" id="UP000012174"/>
    </source>
</evidence>
<evidence type="ECO:0000256" key="1">
    <source>
        <dbReference type="SAM" id="MobiDB-lite"/>
    </source>
</evidence>
<proteinExistence type="predicted"/>
<sequence>MSFQNDEEALILALQMAEIEDAEAFATATKTSDAGKSSDAGAKPSVTNTTTTTTTNNNNNQTPPPANNAKEGTKTAPATWTIITTPGKGHQCGFEALIRSLKAQMPDLATPKAPTLQELTDTYLGSEAAALSAAVGQTNTDYYGVDQLAATLYEWGQQHRSANLQLGCVVQGSKPLLLPTPTSGAAGVRVLWIHNDNAVEVMKKKWSHFSGLRLG</sequence>
<organism evidence="2 3">
    <name type="scientific">Eutypa lata (strain UCR-EL1)</name>
    <name type="common">Grapevine dieback disease fungus</name>
    <name type="synonym">Eutypa armeniacae</name>
    <dbReference type="NCBI Taxonomy" id="1287681"/>
    <lineage>
        <taxon>Eukaryota</taxon>
        <taxon>Fungi</taxon>
        <taxon>Dikarya</taxon>
        <taxon>Ascomycota</taxon>
        <taxon>Pezizomycotina</taxon>
        <taxon>Sordariomycetes</taxon>
        <taxon>Xylariomycetidae</taxon>
        <taxon>Xylariales</taxon>
        <taxon>Diatrypaceae</taxon>
        <taxon>Eutypa</taxon>
    </lineage>
</organism>
<gene>
    <name evidence="2" type="ORF">UCREL1_1361</name>
</gene>
<dbReference type="KEGG" id="ela:UCREL1_1361"/>
<dbReference type="HOGENOM" id="CLU_1283251_0_0_1"/>
<accession>M7TY58</accession>
<evidence type="ECO:0000313" key="2">
    <source>
        <dbReference type="EMBL" id="EMR71590.1"/>
    </source>
</evidence>
<name>M7TY58_EUTLA</name>
<feature type="region of interest" description="Disordered" evidence="1">
    <location>
        <begin position="29"/>
        <end position="74"/>
    </location>
</feature>